<comment type="subcellular location">
    <subcellularLocation>
        <location evidence="1">Cell projection</location>
        <location evidence="1">Cilium</location>
    </subcellularLocation>
</comment>
<organism evidence="11 12">
    <name type="scientific">Chaetoceros tenuissimus</name>
    <dbReference type="NCBI Taxonomy" id="426638"/>
    <lineage>
        <taxon>Eukaryota</taxon>
        <taxon>Sar</taxon>
        <taxon>Stramenopiles</taxon>
        <taxon>Ochrophyta</taxon>
        <taxon>Bacillariophyta</taxon>
        <taxon>Coscinodiscophyceae</taxon>
        <taxon>Chaetocerotophycidae</taxon>
        <taxon>Chaetocerotales</taxon>
        <taxon>Chaetocerotaceae</taxon>
        <taxon>Chaetoceros</taxon>
    </lineage>
</organism>
<dbReference type="SUPFAM" id="SSF50998">
    <property type="entry name" value="Quinoprotein alcohol dehydrogenase-like"/>
    <property type="match status" value="1"/>
</dbReference>
<dbReference type="PANTHER" id="PTHR12764:SF4">
    <property type="entry name" value="INTRAFLAGELLAR TRANSPORT PROTEIN 122 HOMOLOG"/>
    <property type="match status" value="1"/>
</dbReference>
<dbReference type="Proteomes" id="UP001054902">
    <property type="component" value="Unassembled WGS sequence"/>
</dbReference>
<evidence type="ECO:0000313" key="12">
    <source>
        <dbReference type="Proteomes" id="UP001054902"/>
    </source>
</evidence>
<dbReference type="PROSITE" id="PS50082">
    <property type="entry name" value="WD_REPEATS_2"/>
    <property type="match status" value="1"/>
</dbReference>
<evidence type="ECO:0000256" key="5">
    <source>
        <dbReference type="ARBA" id="ARBA00023069"/>
    </source>
</evidence>
<dbReference type="InterPro" id="IPR056838">
    <property type="entry name" value="Zn_ribbon_IFT122"/>
</dbReference>
<feature type="domain" description="IFT122 first beta-propeller" evidence="9">
    <location>
        <begin position="16"/>
        <end position="188"/>
    </location>
</feature>
<evidence type="ECO:0000259" key="9">
    <source>
        <dbReference type="Pfam" id="PF23381"/>
    </source>
</evidence>
<evidence type="ECO:0000259" key="8">
    <source>
        <dbReference type="Pfam" id="PF23377"/>
    </source>
</evidence>
<dbReference type="InterPro" id="IPR056153">
    <property type="entry name" value="Beta-prop_IFT122_1st"/>
</dbReference>
<reference evidence="11 12" key="1">
    <citation type="journal article" date="2021" name="Sci. Rep.">
        <title>The genome of the diatom Chaetoceros tenuissimus carries an ancient integrated fragment of an extant virus.</title>
        <authorList>
            <person name="Hongo Y."/>
            <person name="Kimura K."/>
            <person name="Takaki Y."/>
            <person name="Yoshida Y."/>
            <person name="Baba S."/>
            <person name="Kobayashi G."/>
            <person name="Nagasaki K."/>
            <person name="Hano T."/>
            <person name="Tomaru Y."/>
        </authorList>
    </citation>
    <scope>NUCLEOTIDE SEQUENCE [LARGE SCALE GENOMIC DNA]</scope>
    <source>
        <strain evidence="11 12">NIES-3715</strain>
    </source>
</reference>
<dbReference type="PROSITE" id="PS50294">
    <property type="entry name" value="WD_REPEATS_REGION"/>
    <property type="match status" value="1"/>
</dbReference>
<evidence type="ECO:0000256" key="2">
    <source>
        <dbReference type="ARBA" id="ARBA00019442"/>
    </source>
</evidence>
<keyword evidence="12" id="KW-1185">Reference proteome</keyword>
<accession>A0AAD3D727</accession>
<evidence type="ECO:0000256" key="4">
    <source>
        <dbReference type="ARBA" id="ARBA00022737"/>
    </source>
</evidence>
<dbReference type="InterPro" id="IPR001680">
    <property type="entry name" value="WD40_rpt"/>
</dbReference>
<keyword evidence="4" id="KW-0677">Repeat</keyword>
<keyword evidence="6" id="KW-0966">Cell projection</keyword>
<feature type="repeat" description="WD" evidence="7">
    <location>
        <begin position="55"/>
        <end position="87"/>
    </location>
</feature>
<keyword evidence="5" id="KW-0969">Cilium</keyword>
<keyword evidence="3 7" id="KW-0853">WD repeat</keyword>
<comment type="caution">
    <text evidence="11">The sequence shown here is derived from an EMBL/GenBank/DDBJ whole genome shotgun (WGS) entry which is preliminary data.</text>
</comment>
<dbReference type="Pfam" id="PF25144">
    <property type="entry name" value="Zn_ribbon_IFT122"/>
    <property type="match status" value="1"/>
</dbReference>
<dbReference type="EMBL" id="BLLK01000058">
    <property type="protein sequence ID" value="GFH57730.1"/>
    <property type="molecule type" value="Genomic_DNA"/>
</dbReference>
<gene>
    <name evidence="11" type="ORF">CTEN210_14206</name>
</gene>
<dbReference type="InterPro" id="IPR039857">
    <property type="entry name" value="Ift122/121"/>
</dbReference>
<dbReference type="InterPro" id="IPR011047">
    <property type="entry name" value="Quinoprotein_ADH-like_sf"/>
</dbReference>
<dbReference type="Pfam" id="PF23377">
    <property type="entry name" value="Beta-prop_IFT122_2nd"/>
    <property type="match status" value="1"/>
</dbReference>
<protein>
    <recommendedName>
        <fullName evidence="2">Intraflagellar transport protein 122 homolog</fullName>
    </recommendedName>
</protein>
<sequence>MGVCSHEVLWKSGLTKSNESIHALSINHDASRIAVGVGKRVLVFDSESGKVVLTLKGHIDDIYTVAYSHDGELLASGGCDKSTIIWSKEGKGIVKFKVRSSVQVLAFNPLQSTLASCSNGEVGFWQPNNKAVKKTKIDSKILSVAWRSDGKVLAVGTVSGHVFVMDAWGSINRTMQRNAPIWALTWNIQKDSRGDEDGTLVVGSWDAKIAFYKDVELVKEISTKGFATSLSSINNRGSISPILYIVSSTEDGVSIMNQSGVVVSKIPHEESDWVWCVQSQIGENGIGKIVYVDNEASLFCLELKVTPYLVVSDDIVASCENGSKLSIQNFRRGAFEGLQYECSSLIHGLAVSSKCVYVLVENSLLVLEIQEDESTFNIKLVNTILVDVGDGAIIQSVEKDKILLARNTTLILYNAKSGEIIKTWKLDSCIKCFDSKSYGYNNEVLVGCERSILCINQRSFEIREVMNVDFEFKHFSSSKCGTVLAVLDQENSLHLFNTEDNRCLTSTQNAVSSFLLHDEVPELLCNFHNNDVSLCYKKVHSCSGQFQGRKPVAFRGGEFIFYESGQVYMEKTDFSKLIEECNSVGEFQVSFQLARYECNAEIWDLLATRALAKKRFDIAREVYSEIQDNEKTQMVERVKVFVEQSENFEDEKLLMKLVLAEIDAMEGFESDAVEAFVSLNVFDRAIDLARALDEEKGKDQILRIIEKLPDPPLSSSSLIKCCEFLLNLTDINDVEGLLRAKLEELKDCNLLLSFHVKSKAWGEVEKIFANRIGEFDPKILLPYGEFLAGKGDIETALQVYRGANRHDKTDMLLRVLLRDAIAQESWDQVSKFLWLASKESDELSIFNAKLSGKDLRLLSRFFIQYYRITDFSEAVTMTPATMFRACSYSLSLILQHQSIKDVLPRTIVVELLLLFSKVAHNVHCYQTARFAYDMIALDYEDVLESKRKETLADDMMTIELMPMEDEEEFFDICYRCGSTQDPLKEGGQHCLNCEGPFIRCGLSFNILPIVEFKPSPSLNPSLEILCSTEPDDGQLFNEALDKTLSYSQGGYEPVEVSENVLKSMDRCDVYMLHGKYYNCIMKELGVAICHYCSSFFEEKELKLHLSRYNTTSCPICSEKAKATVY</sequence>
<dbReference type="SUPFAM" id="SSF50978">
    <property type="entry name" value="WD40 repeat-like"/>
    <property type="match status" value="1"/>
</dbReference>
<dbReference type="GO" id="GO:0061512">
    <property type="term" value="P:protein localization to cilium"/>
    <property type="evidence" value="ECO:0007669"/>
    <property type="project" value="TreeGrafter"/>
</dbReference>
<proteinExistence type="predicted"/>
<evidence type="ECO:0000256" key="1">
    <source>
        <dbReference type="ARBA" id="ARBA00004138"/>
    </source>
</evidence>
<evidence type="ECO:0000313" key="11">
    <source>
        <dbReference type="EMBL" id="GFH57730.1"/>
    </source>
</evidence>
<dbReference type="GO" id="GO:0035721">
    <property type="term" value="P:intraciliary retrograde transport"/>
    <property type="evidence" value="ECO:0007669"/>
    <property type="project" value="TreeGrafter"/>
</dbReference>
<dbReference type="GO" id="GO:0030991">
    <property type="term" value="C:intraciliary transport particle A"/>
    <property type="evidence" value="ECO:0007669"/>
    <property type="project" value="TreeGrafter"/>
</dbReference>
<dbReference type="SMART" id="SM00320">
    <property type="entry name" value="WD40"/>
    <property type="match status" value="5"/>
</dbReference>
<evidence type="ECO:0000259" key="10">
    <source>
        <dbReference type="Pfam" id="PF25144"/>
    </source>
</evidence>
<dbReference type="GO" id="GO:1905515">
    <property type="term" value="P:non-motile cilium assembly"/>
    <property type="evidence" value="ECO:0007669"/>
    <property type="project" value="TreeGrafter"/>
</dbReference>
<dbReference type="PANTHER" id="PTHR12764">
    <property type="entry name" value="WD REPEAT DOMAIN-RELATED"/>
    <property type="match status" value="1"/>
</dbReference>
<dbReference type="InterPro" id="IPR056152">
    <property type="entry name" value="Beta-prop_IFT122_2nd"/>
</dbReference>
<dbReference type="InterPro" id="IPR015943">
    <property type="entry name" value="WD40/YVTN_repeat-like_dom_sf"/>
</dbReference>
<dbReference type="AlphaFoldDB" id="A0AAD3D727"/>
<feature type="domain" description="IFT122 zinc ribbon" evidence="10">
    <location>
        <begin position="967"/>
        <end position="1010"/>
    </location>
</feature>
<dbReference type="InterPro" id="IPR036322">
    <property type="entry name" value="WD40_repeat_dom_sf"/>
</dbReference>
<evidence type="ECO:0000256" key="7">
    <source>
        <dbReference type="PROSITE-ProRule" id="PRU00221"/>
    </source>
</evidence>
<dbReference type="GO" id="GO:0097730">
    <property type="term" value="C:non-motile cilium"/>
    <property type="evidence" value="ECO:0007669"/>
    <property type="project" value="TreeGrafter"/>
</dbReference>
<name>A0AAD3D727_9STRA</name>
<feature type="domain" description="IFT122 second beta-propeller" evidence="8">
    <location>
        <begin position="339"/>
        <end position="556"/>
    </location>
</feature>
<evidence type="ECO:0000256" key="3">
    <source>
        <dbReference type="ARBA" id="ARBA00022574"/>
    </source>
</evidence>
<dbReference type="Gene3D" id="2.130.10.10">
    <property type="entry name" value="YVTN repeat-like/Quinoprotein amine dehydrogenase"/>
    <property type="match status" value="3"/>
</dbReference>
<dbReference type="Pfam" id="PF23381">
    <property type="entry name" value="Beta-prop_IFT122_1st"/>
    <property type="match status" value="1"/>
</dbReference>
<evidence type="ECO:0000256" key="6">
    <source>
        <dbReference type="ARBA" id="ARBA00023273"/>
    </source>
</evidence>